<dbReference type="PROSITE" id="PS51767">
    <property type="entry name" value="PEPTIDASE_A1"/>
    <property type="match status" value="1"/>
</dbReference>
<dbReference type="CDD" id="cd05471">
    <property type="entry name" value="pepsin_like"/>
    <property type="match status" value="1"/>
</dbReference>
<dbReference type="InterPro" id="IPR001461">
    <property type="entry name" value="Aspartic_peptidase_A1"/>
</dbReference>
<organism evidence="5 6">
    <name type="scientific">Batrachochytrium salamandrivorans</name>
    <dbReference type="NCBI Taxonomy" id="1357716"/>
    <lineage>
        <taxon>Eukaryota</taxon>
        <taxon>Fungi</taxon>
        <taxon>Fungi incertae sedis</taxon>
        <taxon>Chytridiomycota</taxon>
        <taxon>Chytridiomycota incertae sedis</taxon>
        <taxon>Chytridiomycetes</taxon>
        <taxon>Rhizophydiales</taxon>
        <taxon>Rhizophydiales incertae sedis</taxon>
        <taxon>Batrachochytrium</taxon>
    </lineage>
</organism>
<comment type="similarity">
    <text evidence="1 3">Belongs to the peptidase A1 family.</text>
</comment>
<keyword evidence="3" id="KW-0378">Hydrolase</keyword>
<proteinExistence type="inferred from homology"/>
<reference evidence="5 6" key="1">
    <citation type="submission" date="2021-02" db="EMBL/GenBank/DDBJ databases">
        <title>Variation within the Batrachochytrium salamandrivorans European outbreak.</title>
        <authorList>
            <person name="Kelly M."/>
            <person name="Pasmans F."/>
            <person name="Shea T.P."/>
            <person name="Munoz J.F."/>
            <person name="Carranza S."/>
            <person name="Cuomo C.A."/>
            <person name="Martel A."/>
        </authorList>
    </citation>
    <scope>NUCLEOTIDE SEQUENCE [LARGE SCALE GENOMIC DNA]</scope>
    <source>
        <strain evidence="5 6">AMFP18/2</strain>
    </source>
</reference>
<keyword evidence="6" id="KW-1185">Reference proteome</keyword>
<dbReference type="PANTHER" id="PTHR47966:SF51">
    <property type="entry name" value="BETA-SITE APP-CLEAVING ENZYME, ISOFORM A-RELATED"/>
    <property type="match status" value="1"/>
</dbReference>
<comment type="caution">
    <text evidence="5">The sequence shown here is derived from an EMBL/GenBank/DDBJ whole genome shotgun (WGS) entry which is preliminary data.</text>
</comment>
<gene>
    <name evidence="5" type="ORF">BASA50_010072</name>
</gene>
<dbReference type="EMBL" id="JAFCIX010000464">
    <property type="protein sequence ID" value="KAH6589419.1"/>
    <property type="molecule type" value="Genomic_DNA"/>
</dbReference>
<feature type="domain" description="Peptidase A1" evidence="4">
    <location>
        <begin position="86"/>
        <end position="358"/>
    </location>
</feature>
<sequence>MLDLIYSCRPSCRVSSVYTIVAAFLVGFTMAGNMLDLSALSSTADATETSAQVSFSNALSLPFRAVTRALVSGTSIISASGLAQTLFVEIDVGSPPVRLNVQIDTGSSTFWIASALCTAGNGCPPSKVTNSYNPNKSSSLRNSTQINLERQYGDGTRIRCTVVTDLLVIAGIKIPKQNICAATFIEFANSLGQDGLIGIGPPQQTDPADVFVMLRTVTTESKISFYYDQSVDTLEETSLVANSGEITFGTPNPARYSGEFTWLPIITTDSRWAVTLDSITTSTSTQNIAKGILLDTGTTLIYLDSELFPLVNTAMGGIPKQGGIYELDCSVVRMLPPITFVLGGHDGSHRAGSTDWIN</sequence>
<evidence type="ECO:0000256" key="2">
    <source>
        <dbReference type="ARBA" id="ARBA00022750"/>
    </source>
</evidence>
<evidence type="ECO:0000256" key="1">
    <source>
        <dbReference type="ARBA" id="ARBA00007447"/>
    </source>
</evidence>
<dbReference type="Proteomes" id="UP001648503">
    <property type="component" value="Unassembled WGS sequence"/>
</dbReference>
<dbReference type="PROSITE" id="PS00141">
    <property type="entry name" value="ASP_PROTEASE"/>
    <property type="match status" value="1"/>
</dbReference>
<dbReference type="Pfam" id="PF00026">
    <property type="entry name" value="Asp"/>
    <property type="match status" value="1"/>
</dbReference>
<name>A0ABQ8EZN2_9FUNG</name>
<dbReference type="SUPFAM" id="SSF50630">
    <property type="entry name" value="Acid proteases"/>
    <property type="match status" value="1"/>
</dbReference>
<evidence type="ECO:0000259" key="4">
    <source>
        <dbReference type="PROSITE" id="PS51767"/>
    </source>
</evidence>
<protein>
    <recommendedName>
        <fullName evidence="4">Peptidase A1 domain-containing protein</fullName>
    </recommendedName>
</protein>
<dbReference type="InterPro" id="IPR021109">
    <property type="entry name" value="Peptidase_aspartic_dom_sf"/>
</dbReference>
<accession>A0ABQ8EZN2</accession>
<evidence type="ECO:0000313" key="5">
    <source>
        <dbReference type="EMBL" id="KAH6589419.1"/>
    </source>
</evidence>
<dbReference type="Gene3D" id="2.40.70.10">
    <property type="entry name" value="Acid Proteases"/>
    <property type="match status" value="2"/>
</dbReference>
<evidence type="ECO:0000256" key="3">
    <source>
        <dbReference type="RuleBase" id="RU000454"/>
    </source>
</evidence>
<dbReference type="InterPro" id="IPR033121">
    <property type="entry name" value="PEPTIDASE_A1"/>
</dbReference>
<keyword evidence="2 3" id="KW-0064">Aspartyl protease</keyword>
<dbReference type="InterPro" id="IPR001969">
    <property type="entry name" value="Aspartic_peptidase_AS"/>
</dbReference>
<dbReference type="InterPro" id="IPR034164">
    <property type="entry name" value="Pepsin-like_dom"/>
</dbReference>
<keyword evidence="3" id="KW-0645">Protease</keyword>
<dbReference type="PRINTS" id="PR00792">
    <property type="entry name" value="PEPSIN"/>
</dbReference>
<evidence type="ECO:0000313" key="6">
    <source>
        <dbReference type="Proteomes" id="UP001648503"/>
    </source>
</evidence>
<dbReference type="PANTHER" id="PTHR47966">
    <property type="entry name" value="BETA-SITE APP-CLEAVING ENZYME, ISOFORM A-RELATED"/>
    <property type="match status" value="1"/>
</dbReference>